<proteinExistence type="predicted"/>
<comment type="caution">
    <text evidence="2">The sequence shown here is derived from an EMBL/GenBank/DDBJ whole genome shotgun (WGS) entry which is preliminary data.</text>
</comment>
<feature type="region of interest" description="Disordered" evidence="1">
    <location>
        <begin position="1"/>
        <end position="25"/>
    </location>
</feature>
<organism evidence="2 3">
    <name type="scientific">Amphibalanus amphitrite</name>
    <name type="common">Striped barnacle</name>
    <name type="synonym">Balanus amphitrite</name>
    <dbReference type="NCBI Taxonomy" id="1232801"/>
    <lineage>
        <taxon>Eukaryota</taxon>
        <taxon>Metazoa</taxon>
        <taxon>Ecdysozoa</taxon>
        <taxon>Arthropoda</taxon>
        <taxon>Crustacea</taxon>
        <taxon>Multicrustacea</taxon>
        <taxon>Cirripedia</taxon>
        <taxon>Thoracica</taxon>
        <taxon>Thoracicalcarea</taxon>
        <taxon>Balanomorpha</taxon>
        <taxon>Balanoidea</taxon>
        <taxon>Balanidae</taxon>
        <taxon>Amphibalaninae</taxon>
        <taxon>Amphibalanus</taxon>
    </lineage>
</organism>
<dbReference type="OrthoDB" id="5563016at2759"/>
<gene>
    <name evidence="2" type="ORF">FJT64_010057</name>
</gene>
<evidence type="ECO:0000256" key="1">
    <source>
        <dbReference type="SAM" id="MobiDB-lite"/>
    </source>
</evidence>
<dbReference type="AlphaFoldDB" id="A0A6A4VBP4"/>
<dbReference type="Proteomes" id="UP000440578">
    <property type="component" value="Unassembled WGS sequence"/>
</dbReference>
<sequence>MAGGRATLAALSESPPCGGFAETEWSRPPSAMLSHSLSDGELLFASQYRDDRPSRPQINTECTAVMGVKFGPVAAVARAAGGVLGMRLSRSADQALTAVLVGETSR</sequence>
<name>A0A6A4VBP4_AMPAM</name>
<evidence type="ECO:0000313" key="2">
    <source>
        <dbReference type="EMBL" id="KAF0291916.1"/>
    </source>
</evidence>
<dbReference type="EMBL" id="VIIS01001848">
    <property type="protein sequence ID" value="KAF0291916.1"/>
    <property type="molecule type" value="Genomic_DNA"/>
</dbReference>
<reference evidence="2 3" key="1">
    <citation type="submission" date="2019-07" db="EMBL/GenBank/DDBJ databases">
        <title>Draft genome assembly of a fouling barnacle, Amphibalanus amphitrite (Darwin, 1854): The first reference genome for Thecostraca.</title>
        <authorList>
            <person name="Kim W."/>
        </authorList>
    </citation>
    <scope>NUCLEOTIDE SEQUENCE [LARGE SCALE GENOMIC DNA]</scope>
    <source>
        <strain evidence="2">SNU_AA5</strain>
        <tissue evidence="2">Soma without cirri and trophi</tissue>
    </source>
</reference>
<accession>A0A6A4VBP4</accession>
<evidence type="ECO:0000313" key="3">
    <source>
        <dbReference type="Proteomes" id="UP000440578"/>
    </source>
</evidence>
<protein>
    <submittedName>
        <fullName evidence="2">Uncharacterized protein</fullName>
    </submittedName>
</protein>
<keyword evidence="3" id="KW-1185">Reference proteome</keyword>